<keyword evidence="3" id="KW-1185">Reference proteome</keyword>
<feature type="region of interest" description="Disordered" evidence="1">
    <location>
        <begin position="128"/>
        <end position="158"/>
    </location>
</feature>
<dbReference type="EMBL" id="UZAN01039468">
    <property type="protein sequence ID" value="VDP65742.1"/>
    <property type="molecule type" value="Genomic_DNA"/>
</dbReference>
<organism evidence="4">
    <name type="scientific">Echinostoma caproni</name>
    <dbReference type="NCBI Taxonomy" id="27848"/>
    <lineage>
        <taxon>Eukaryota</taxon>
        <taxon>Metazoa</taxon>
        <taxon>Spiralia</taxon>
        <taxon>Lophotrochozoa</taxon>
        <taxon>Platyhelminthes</taxon>
        <taxon>Trematoda</taxon>
        <taxon>Digenea</taxon>
        <taxon>Plagiorchiida</taxon>
        <taxon>Echinostomata</taxon>
        <taxon>Echinostomatoidea</taxon>
        <taxon>Echinostomatidae</taxon>
        <taxon>Echinostoma</taxon>
    </lineage>
</organism>
<dbReference type="Proteomes" id="UP000272942">
    <property type="component" value="Unassembled WGS sequence"/>
</dbReference>
<dbReference type="WBParaSite" id="ECPE_0000220101-mRNA-1">
    <property type="protein sequence ID" value="ECPE_0000220101-mRNA-1"/>
    <property type="gene ID" value="ECPE_0000220101"/>
</dbReference>
<reference evidence="2 3" key="2">
    <citation type="submission" date="2018-11" db="EMBL/GenBank/DDBJ databases">
        <authorList>
            <consortium name="Pathogen Informatics"/>
        </authorList>
    </citation>
    <scope>NUCLEOTIDE SEQUENCE [LARGE SCALE GENOMIC DNA]</scope>
    <source>
        <strain evidence="2 3">Egypt</strain>
    </source>
</reference>
<name>A0A183A5G6_9TREM</name>
<sequence>MCPKASPRLSIHGSPTEKRRQLIRIAAPDFQRALPPDEHMTEVTPIYVNHSMQSKMETDEVHASPGGIEVSINADKENNEDKDRVLNWTAASIATTGVTFEGAVEEDRIRPVFVERGRPQKVFLNRLNTEDGTNPEKTPPTVRSPGTMAGYSPKPPRPISRPVLSPLDYQTFHSEDSLSQPDVVKRRVDMIHTVAPTSAEVNISTGLPYQVNEEQILDVRQGPGEYKVTASLDRRQYDSIERGSSHDMRRAQTMRTVHVQGKPPRSVPAQRTQQFVLHTSADASPATSPRQLTSLQTLAASPKAQRCTALPESPRRGLIQMMDTALESPTQPYDITNFPYLSKELMLQVTQSDKGPRVDSETLKNYTEGPLIEAGIKQIHPFLSDWGHSVEADGETKPQVSGDPGADAKQHTKSSVQNFLNTCVRLKSVDLQGHFAAFHYPLRAFNSSLWRSCARFVDWNNLKVMQEPGFITEYAELPAIHHDGEGFVYADKPIDVLLTTWLDCHQTSPPSEVVPQSPNTALVKPAHIYHPISFAVRLDQLLLHTERTEQEKVADICFRLAALLSYAHCRKCLVNLNRPLNSIASDPKDVLVILSTSNCLMLFKTSPSNTDQTGLEYDPLVKSLCSLEGSVEQGVDNLVQKLEEKMTSETEHLNFSSRLLTAIAPPDWMALCCSRIYLKQQ</sequence>
<dbReference type="AlphaFoldDB" id="A0A183A5G6"/>
<evidence type="ECO:0000256" key="1">
    <source>
        <dbReference type="SAM" id="MobiDB-lite"/>
    </source>
</evidence>
<reference evidence="4" key="1">
    <citation type="submission" date="2016-06" db="UniProtKB">
        <authorList>
            <consortium name="WormBaseParasite"/>
        </authorList>
    </citation>
    <scope>IDENTIFICATION</scope>
</reference>
<evidence type="ECO:0000313" key="3">
    <source>
        <dbReference type="Proteomes" id="UP000272942"/>
    </source>
</evidence>
<evidence type="ECO:0000313" key="4">
    <source>
        <dbReference type="WBParaSite" id="ECPE_0000220101-mRNA-1"/>
    </source>
</evidence>
<feature type="region of interest" description="Disordered" evidence="1">
    <location>
        <begin position="388"/>
        <end position="410"/>
    </location>
</feature>
<evidence type="ECO:0000313" key="2">
    <source>
        <dbReference type="EMBL" id="VDP65742.1"/>
    </source>
</evidence>
<dbReference type="OrthoDB" id="6283481at2759"/>
<proteinExistence type="predicted"/>
<protein>
    <submittedName>
        <fullName evidence="4">ANK_REP_REGION domain-containing protein</fullName>
    </submittedName>
</protein>
<accession>A0A183A5G6</accession>
<gene>
    <name evidence="2" type="ORF">ECPE_LOCUS2201</name>
</gene>